<dbReference type="InterPro" id="IPR012732">
    <property type="entry name" value="Thia_CytX"/>
</dbReference>
<dbReference type="EMBL" id="LKHP01000002">
    <property type="protein sequence ID" value="KRQ87633.1"/>
    <property type="molecule type" value="Genomic_DNA"/>
</dbReference>
<dbReference type="InterPro" id="IPR030191">
    <property type="entry name" value="CodB"/>
</dbReference>
<comment type="similarity">
    <text evidence="2">Belongs to the purine-cytosine permease (2.A.39) family.</text>
</comment>
<dbReference type="OrthoDB" id="9780088at2"/>
<feature type="transmembrane region" description="Helical" evidence="6">
    <location>
        <begin position="287"/>
        <end position="304"/>
    </location>
</feature>
<feature type="transmembrane region" description="Helical" evidence="6">
    <location>
        <begin position="247"/>
        <end position="267"/>
    </location>
</feature>
<keyword evidence="3 6" id="KW-0812">Transmembrane</keyword>
<protein>
    <submittedName>
        <fullName evidence="7">Cytosine permease</fullName>
    </submittedName>
</protein>
<dbReference type="Pfam" id="PF02133">
    <property type="entry name" value="Transp_cyt_pur"/>
    <property type="match status" value="1"/>
</dbReference>
<evidence type="ECO:0000256" key="6">
    <source>
        <dbReference type="SAM" id="Phobius"/>
    </source>
</evidence>
<evidence type="ECO:0000256" key="3">
    <source>
        <dbReference type="ARBA" id="ARBA00022692"/>
    </source>
</evidence>
<dbReference type="Proteomes" id="UP000052015">
    <property type="component" value="Unassembled WGS sequence"/>
</dbReference>
<name>A0A0R3JVT7_CALMK</name>
<feature type="transmembrane region" description="Helical" evidence="6">
    <location>
        <begin position="118"/>
        <end position="135"/>
    </location>
</feature>
<dbReference type="AlphaFoldDB" id="A0A0R3JVT7"/>
<dbReference type="PANTHER" id="PTHR30569">
    <property type="entry name" value="CYTOSINE TRANSPORTER CODB"/>
    <property type="match status" value="1"/>
</dbReference>
<dbReference type="PATRIC" id="fig|908809.3.peg.439"/>
<dbReference type="Gene3D" id="1.10.4160.10">
    <property type="entry name" value="Hydantoin permease"/>
    <property type="match status" value="1"/>
</dbReference>
<accession>A0A0R3JVT7</accession>
<comment type="caution">
    <text evidence="7">The sequence shown here is derived from an EMBL/GenBank/DDBJ whole genome shotgun (WGS) entry which is preliminary data.</text>
</comment>
<feature type="transmembrane region" description="Helical" evidence="6">
    <location>
        <begin position="7"/>
        <end position="31"/>
    </location>
</feature>
<evidence type="ECO:0000256" key="2">
    <source>
        <dbReference type="ARBA" id="ARBA00008974"/>
    </source>
</evidence>
<gene>
    <name evidence="7" type="primary">codB</name>
    <name evidence="7" type="ORF">ABG79_00434</name>
</gene>
<evidence type="ECO:0000256" key="5">
    <source>
        <dbReference type="ARBA" id="ARBA00023136"/>
    </source>
</evidence>
<evidence type="ECO:0000313" key="8">
    <source>
        <dbReference type="Proteomes" id="UP000052015"/>
    </source>
</evidence>
<proteinExistence type="inferred from homology"/>
<keyword evidence="4 6" id="KW-1133">Transmembrane helix</keyword>
<organism evidence="7 8">
    <name type="scientific">Caloramator mitchellensis</name>
    <dbReference type="NCBI Taxonomy" id="908809"/>
    <lineage>
        <taxon>Bacteria</taxon>
        <taxon>Bacillati</taxon>
        <taxon>Bacillota</taxon>
        <taxon>Clostridia</taxon>
        <taxon>Eubacteriales</taxon>
        <taxon>Clostridiaceae</taxon>
        <taxon>Caloramator</taxon>
    </lineage>
</organism>
<evidence type="ECO:0000256" key="1">
    <source>
        <dbReference type="ARBA" id="ARBA00004141"/>
    </source>
</evidence>
<keyword evidence="8" id="KW-1185">Reference proteome</keyword>
<feature type="transmembrane region" description="Helical" evidence="6">
    <location>
        <begin position="175"/>
        <end position="193"/>
    </location>
</feature>
<dbReference type="RefSeq" id="WP_057976660.1">
    <property type="nucleotide sequence ID" value="NZ_LKHP01000002.1"/>
</dbReference>
<sequence>MKNKNYFYFFFLWFGAAVSVAEIMAGAYLGPLGMKKGILAVLIGHLIGCSILGITGIIGQEKDMTAMETIGISFGQYGRYIFSFLNLIQLVGWTAIMLITASNGLNQISRSIFGFENFNLWVVLVGILVYIWAEYGVGKYEYINNISVISLIILSVLMIFALIRKDGVLSVNSDGMSFGAAIELSAVMPISWLPLISDYTKFAKDKKSSFLGSFAGYFIGSSFMYIVGLICAIKFNEIDIISVLIKGNFGVVALLIVVLSTVTTTFLDVYSATISVLNIKLFNRRKTTILVVIVSILFAMFFKMEQYESFLYLIGAIFSPLFAVLISDYFILKIQNKNKDYIISFISFILGFVFYMMIKDKGTALGVTVPVMILTSFVSIILKKIGGVVYGNVKESM</sequence>
<evidence type="ECO:0000256" key="4">
    <source>
        <dbReference type="ARBA" id="ARBA00022989"/>
    </source>
</evidence>
<feature type="transmembrane region" description="Helical" evidence="6">
    <location>
        <begin position="80"/>
        <end position="98"/>
    </location>
</feature>
<reference evidence="7 8" key="1">
    <citation type="submission" date="2015-09" db="EMBL/GenBank/DDBJ databases">
        <title>Draft genome sequence of a Caloramator mitchellensis, a moderate thermophile from the Great Artesian Basin of Australia.</title>
        <authorList>
            <person name="Patel B.K."/>
        </authorList>
    </citation>
    <scope>NUCLEOTIDE SEQUENCE [LARGE SCALE GENOMIC DNA]</scope>
    <source>
        <strain evidence="7 8">VF08</strain>
    </source>
</reference>
<keyword evidence="5 6" id="KW-0472">Membrane</keyword>
<feature type="transmembrane region" description="Helical" evidence="6">
    <location>
        <begin position="214"/>
        <end position="235"/>
    </location>
</feature>
<dbReference type="PANTHER" id="PTHR30569:SF0">
    <property type="entry name" value="CYTOSINE PERMEASE"/>
    <property type="match status" value="1"/>
</dbReference>
<comment type="subcellular location">
    <subcellularLocation>
        <location evidence="1">Membrane</location>
        <topology evidence="1">Multi-pass membrane protein</topology>
    </subcellularLocation>
</comment>
<feature type="transmembrane region" description="Helical" evidence="6">
    <location>
        <begin position="37"/>
        <end position="59"/>
    </location>
</feature>
<feature type="transmembrane region" description="Helical" evidence="6">
    <location>
        <begin position="341"/>
        <end position="358"/>
    </location>
</feature>
<feature type="transmembrane region" description="Helical" evidence="6">
    <location>
        <begin position="364"/>
        <end position="382"/>
    </location>
</feature>
<dbReference type="NCBIfam" id="TIGR02358">
    <property type="entry name" value="thia_cytX"/>
    <property type="match status" value="1"/>
</dbReference>
<dbReference type="InterPro" id="IPR001248">
    <property type="entry name" value="Pur-cyt_permease"/>
</dbReference>
<feature type="transmembrane region" description="Helical" evidence="6">
    <location>
        <begin position="142"/>
        <end position="163"/>
    </location>
</feature>
<evidence type="ECO:0000313" key="7">
    <source>
        <dbReference type="EMBL" id="KRQ87633.1"/>
    </source>
</evidence>
<feature type="transmembrane region" description="Helical" evidence="6">
    <location>
        <begin position="310"/>
        <end position="332"/>
    </location>
</feature>
<dbReference type="STRING" id="908809.ABG79_00434"/>
<dbReference type="GO" id="GO:0015209">
    <property type="term" value="F:cytosine transmembrane transporter activity"/>
    <property type="evidence" value="ECO:0007669"/>
    <property type="project" value="InterPro"/>
</dbReference>
<dbReference type="GO" id="GO:0005886">
    <property type="term" value="C:plasma membrane"/>
    <property type="evidence" value="ECO:0007669"/>
    <property type="project" value="TreeGrafter"/>
</dbReference>